<keyword evidence="2" id="KW-1133">Transmembrane helix</keyword>
<feature type="transmembrane region" description="Helical" evidence="2">
    <location>
        <begin position="33"/>
        <end position="53"/>
    </location>
</feature>
<dbReference type="RefSeq" id="WP_158052310.1">
    <property type="nucleotide sequence ID" value="NZ_WBKB01000004.1"/>
</dbReference>
<keyword evidence="4" id="KW-1185">Reference proteome</keyword>
<feature type="compositionally biased region" description="Basic and acidic residues" evidence="1">
    <location>
        <begin position="78"/>
        <end position="104"/>
    </location>
</feature>
<proteinExistence type="predicted"/>
<evidence type="ECO:0000313" key="4">
    <source>
        <dbReference type="Proteomes" id="UP000433493"/>
    </source>
</evidence>
<keyword evidence="2" id="KW-0812">Transmembrane</keyword>
<gene>
    <name evidence="3" type="ORF">F8O05_08575</name>
</gene>
<dbReference type="Proteomes" id="UP000433493">
    <property type="component" value="Unassembled WGS sequence"/>
</dbReference>
<comment type="caution">
    <text evidence="3">The sequence shown here is derived from an EMBL/GenBank/DDBJ whole genome shotgun (WGS) entry which is preliminary data.</text>
</comment>
<protein>
    <submittedName>
        <fullName evidence="3">Uncharacterized protein</fullName>
    </submittedName>
</protein>
<organism evidence="3 4">
    <name type="scientific">Gulosibacter chungangensis</name>
    <dbReference type="NCBI Taxonomy" id="979746"/>
    <lineage>
        <taxon>Bacteria</taxon>
        <taxon>Bacillati</taxon>
        <taxon>Actinomycetota</taxon>
        <taxon>Actinomycetes</taxon>
        <taxon>Micrococcales</taxon>
        <taxon>Microbacteriaceae</taxon>
        <taxon>Gulosibacter</taxon>
    </lineage>
</organism>
<name>A0A7J5BB11_9MICO</name>
<sequence length="104" mass="11559">MERGLTRGVLWLAEATPTPDQPYDPNDVTPGPLGFFATVFLFLAVGVLAMSLMRRSARAQERWAIREQLEREAEEEEARLADTGRGDEDDASRENSDDHPTPGS</sequence>
<evidence type="ECO:0000256" key="1">
    <source>
        <dbReference type="SAM" id="MobiDB-lite"/>
    </source>
</evidence>
<keyword evidence="2" id="KW-0472">Membrane</keyword>
<feature type="region of interest" description="Disordered" evidence="1">
    <location>
        <begin position="69"/>
        <end position="104"/>
    </location>
</feature>
<dbReference type="EMBL" id="WBKB01000004">
    <property type="protein sequence ID" value="KAB1643261.1"/>
    <property type="molecule type" value="Genomic_DNA"/>
</dbReference>
<accession>A0A7J5BB11</accession>
<dbReference type="OrthoDB" id="5122705at2"/>
<evidence type="ECO:0000256" key="2">
    <source>
        <dbReference type="SAM" id="Phobius"/>
    </source>
</evidence>
<reference evidence="3 4" key="1">
    <citation type="submission" date="2019-09" db="EMBL/GenBank/DDBJ databases">
        <title>Phylogeny of genus Pseudoclavibacter and closely related genus.</title>
        <authorList>
            <person name="Li Y."/>
        </authorList>
    </citation>
    <scope>NUCLEOTIDE SEQUENCE [LARGE SCALE GENOMIC DNA]</scope>
    <source>
        <strain evidence="3 4">KCTC 13959</strain>
    </source>
</reference>
<evidence type="ECO:0000313" key="3">
    <source>
        <dbReference type="EMBL" id="KAB1643261.1"/>
    </source>
</evidence>
<dbReference type="AlphaFoldDB" id="A0A7J5BB11"/>